<feature type="active site" description="Nucleophile" evidence="8">
    <location>
        <position position="11"/>
    </location>
</feature>
<dbReference type="PANTHER" id="PTHR42891">
    <property type="entry name" value="D-GLYCERO-BETA-D-MANNO-HEPTOSE-1,7-BISPHOSPHATE 7-PHOSPHATASE"/>
    <property type="match status" value="1"/>
</dbReference>
<dbReference type="InterPro" id="IPR004446">
    <property type="entry name" value="Heptose_bisP_phosphatase"/>
</dbReference>
<dbReference type="NCBIfam" id="TIGR01656">
    <property type="entry name" value="Histidinol-ppas"/>
    <property type="match status" value="1"/>
</dbReference>
<evidence type="ECO:0000256" key="8">
    <source>
        <dbReference type="PIRSR" id="PIRSR004682-1"/>
    </source>
</evidence>
<dbReference type="Proteomes" id="UP000192775">
    <property type="component" value="Chromosome"/>
</dbReference>
<feature type="binding site" evidence="10">
    <location>
        <position position="90"/>
    </location>
    <ligand>
        <name>Zn(2+)</name>
        <dbReference type="ChEBI" id="CHEBI:29105"/>
    </ligand>
</feature>
<comment type="cofactor">
    <cofactor evidence="10">
        <name>Zn(2+)</name>
        <dbReference type="ChEBI" id="CHEBI:29105"/>
    </cofactor>
</comment>
<dbReference type="InterPro" id="IPR006549">
    <property type="entry name" value="HAD-SF_hydro_IIIA"/>
</dbReference>
<keyword evidence="10" id="KW-0862">Zinc</keyword>
<feature type="binding site" evidence="10">
    <location>
        <position position="125"/>
    </location>
    <ligand>
        <name>Mg(2+)</name>
        <dbReference type="ChEBI" id="CHEBI:18420"/>
    </ligand>
</feature>
<keyword evidence="12" id="KW-1185">Reference proteome</keyword>
<dbReference type="GO" id="GO:0005737">
    <property type="term" value="C:cytoplasm"/>
    <property type="evidence" value="ECO:0007669"/>
    <property type="project" value="UniProtKB-SubCell"/>
</dbReference>
<comment type="subcellular location">
    <subcellularLocation>
        <location evidence="1 7">Cytoplasm</location>
    </subcellularLocation>
</comment>
<accession>A0A1X9LQZ1</accession>
<dbReference type="PIRSF" id="PIRSF004682">
    <property type="entry name" value="GmhB"/>
    <property type="match status" value="1"/>
</dbReference>
<feature type="binding site" evidence="10">
    <location>
        <position position="11"/>
    </location>
    <ligand>
        <name>Mg(2+)</name>
        <dbReference type="ChEBI" id="CHEBI:18420"/>
    </ligand>
</feature>
<sequence>MTALLRAVLFDRDGTLVVDVPYNGDPEAVVPMPGAAAAIARLRAEGIAVGVVSNQSGVARGLLTLEEVDAVNERVDELVGPFDTWQCCPHAPEARCTCRKPQPGLVLRAARALGVDPTETAVIGDIGADVGAATSAGARAVLVPTPLTRQEEIDAAPLVADDLAGALDLLLGAPQSDAGREDHPEAAA</sequence>
<keyword evidence="4 7" id="KW-0378">Hydrolase</keyword>
<dbReference type="EC" id="3.1.3.-" evidence="7"/>
<evidence type="ECO:0000256" key="5">
    <source>
        <dbReference type="ARBA" id="ARBA00023277"/>
    </source>
</evidence>
<evidence type="ECO:0000256" key="10">
    <source>
        <dbReference type="PIRSR" id="PIRSR004682-4"/>
    </source>
</evidence>
<dbReference type="EMBL" id="CP020715">
    <property type="protein sequence ID" value="ARJ06351.1"/>
    <property type="molecule type" value="Genomic_DNA"/>
</dbReference>
<feature type="binding site" evidence="10">
    <location>
        <position position="98"/>
    </location>
    <ligand>
        <name>Zn(2+)</name>
        <dbReference type="ChEBI" id="CHEBI:29105"/>
    </ligand>
</feature>
<feature type="site" description="Contributes to substrate recognition" evidence="9">
    <location>
        <position position="99"/>
    </location>
</feature>
<evidence type="ECO:0000256" key="1">
    <source>
        <dbReference type="ARBA" id="ARBA00004496"/>
    </source>
</evidence>
<feature type="active site" description="Proton donor" evidence="8">
    <location>
        <position position="13"/>
    </location>
</feature>
<dbReference type="InterPro" id="IPR023214">
    <property type="entry name" value="HAD_sf"/>
</dbReference>
<comment type="similarity">
    <text evidence="7">Belongs to the gmhB family.</text>
</comment>
<keyword evidence="3 10" id="KW-0479">Metal-binding</keyword>
<reference evidence="11 12" key="1">
    <citation type="submission" date="2017-04" db="EMBL/GenBank/DDBJ databases">
        <authorList>
            <person name="Afonso C.L."/>
            <person name="Miller P.J."/>
            <person name="Scott M.A."/>
            <person name="Spackman E."/>
            <person name="Goraichik I."/>
            <person name="Dimitrov K.M."/>
            <person name="Suarez D.L."/>
            <person name="Swayne D.E."/>
        </authorList>
    </citation>
    <scope>NUCLEOTIDE SEQUENCE [LARGE SCALE GENOMIC DNA]</scope>
    <source>
        <strain evidence="12">XA(T)</strain>
    </source>
</reference>
<protein>
    <recommendedName>
        <fullName evidence="6 7">D,D-heptose 1,7-bisphosphate phosphatase</fullName>
        <ecNumber evidence="7">3.1.3.-</ecNumber>
    </recommendedName>
</protein>
<evidence type="ECO:0000256" key="6">
    <source>
        <dbReference type="ARBA" id="ARBA00031828"/>
    </source>
</evidence>
<dbReference type="PANTHER" id="PTHR42891:SF1">
    <property type="entry name" value="D-GLYCERO-BETA-D-MANNO-HEPTOSE-1,7-BISPHOSPHATE 7-PHOSPHATASE"/>
    <property type="match status" value="1"/>
</dbReference>
<dbReference type="SUPFAM" id="SSF56784">
    <property type="entry name" value="HAD-like"/>
    <property type="match status" value="1"/>
</dbReference>
<dbReference type="Gene3D" id="3.40.50.1000">
    <property type="entry name" value="HAD superfamily/HAD-like"/>
    <property type="match status" value="1"/>
</dbReference>
<feature type="site" description="Stabilizes the phosphoryl group" evidence="9">
    <location>
        <position position="100"/>
    </location>
</feature>
<dbReference type="InterPro" id="IPR036412">
    <property type="entry name" value="HAD-like_sf"/>
</dbReference>
<feature type="binding site" evidence="10">
    <location>
        <position position="13"/>
    </location>
    <ligand>
        <name>Mg(2+)</name>
        <dbReference type="ChEBI" id="CHEBI:18420"/>
    </ligand>
</feature>
<comment type="cofactor">
    <cofactor evidence="10">
        <name>Mg(2+)</name>
        <dbReference type="ChEBI" id="CHEBI:18420"/>
    </cofactor>
</comment>
<gene>
    <name evidence="11" type="ORF">B5808_14860</name>
</gene>
<dbReference type="GO" id="GO:0046872">
    <property type="term" value="F:metal ion binding"/>
    <property type="evidence" value="ECO:0007669"/>
    <property type="project" value="UniProtKB-KW"/>
</dbReference>
<organism evidence="11 12">
    <name type="scientific">Cnuibacter physcomitrellae</name>
    <dbReference type="NCBI Taxonomy" id="1619308"/>
    <lineage>
        <taxon>Bacteria</taxon>
        <taxon>Bacillati</taxon>
        <taxon>Actinomycetota</taxon>
        <taxon>Actinomycetes</taxon>
        <taxon>Micrococcales</taxon>
        <taxon>Microbacteriaceae</taxon>
        <taxon>Cnuibacter</taxon>
    </lineage>
</organism>
<dbReference type="AlphaFoldDB" id="A0A1X9LQZ1"/>
<dbReference type="InterPro" id="IPR006543">
    <property type="entry name" value="Histidinol-phos"/>
</dbReference>
<feature type="site" description="Stabilizes the phosphoryl group" evidence="9">
    <location>
        <position position="53"/>
    </location>
</feature>
<name>A0A1X9LQZ1_9MICO</name>
<evidence type="ECO:0000313" key="12">
    <source>
        <dbReference type="Proteomes" id="UP000192775"/>
    </source>
</evidence>
<dbReference type="KEGG" id="cphy:B5808_14860"/>
<dbReference type="NCBIfam" id="TIGR01662">
    <property type="entry name" value="HAD-SF-IIIA"/>
    <property type="match status" value="1"/>
</dbReference>
<dbReference type="GO" id="GO:0005975">
    <property type="term" value="P:carbohydrate metabolic process"/>
    <property type="evidence" value="ECO:0007669"/>
    <property type="project" value="InterPro"/>
</dbReference>
<evidence type="ECO:0000256" key="4">
    <source>
        <dbReference type="ARBA" id="ARBA00022801"/>
    </source>
</evidence>
<feature type="binding site" evidence="10">
    <location>
        <position position="88"/>
    </location>
    <ligand>
        <name>Zn(2+)</name>
        <dbReference type="ChEBI" id="CHEBI:29105"/>
    </ligand>
</feature>
<keyword evidence="5 7" id="KW-0119">Carbohydrate metabolism</keyword>
<keyword evidence="10" id="KW-0460">Magnesium</keyword>
<dbReference type="GO" id="GO:0016791">
    <property type="term" value="F:phosphatase activity"/>
    <property type="evidence" value="ECO:0007669"/>
    <property type="project" value="InterPro"/>
</dbReference>
<evidence type="ECO:0000313" key="11">
    <source>
        <dbReference type="EMBL" id="ARJ06351.1"/>
    </source>
</evidence>
<keyword evidence="2 7" id="KW-0963">Cytoplasm</keyword>
<evidence type="ECO:0000256" key="9">
    <source>
        <dbReference type="PIRSR" id="PIRSR004682-3"/>
    </source>
</evidence>
<evidence type="ECO:0000256" key="2">
    <source>
        <dbReference type="ARBA" id="ARBA00022490"/>
    </source>
</evidence>
<evidence type="ECO:0000256" key="7">
    <source>
        <dbReference type="PIRNR" id="PIRNR004682"/>
    </source>
</evidence>
<dbReference type="RefSeq" id="WP_085020489.1">
    <property type="nucleotide sequence ID" value="NZ_BMHD01000001.1"/>
</dbReference>
<dbReference type="STRING" id="1619308.B5808_14860"/>
<feature type="binding site" evidence="10">
    <location>
        <position position="96"/>
    </location>
    <ligand>
        <name>Zn(2+)</name>
        <dbReference type="ChEBI" id="CHEBI:29105"/>
    </ligand>
</feature>
<dbReference type="Pfam" id="PF13242">
    <property type="entry name" value="Hydrolase_like"/>
    <property type="match status" value="1"/>
</dbReference>
<proteinExistence type="inferred from homology"/>
<evidence type="ECO:0000256" key="3">
    <source>
        <dbReference type="ARBA" id="ARBA00022723"/>
    </source>
</evidence>